<dbReference type="GO" id="GO:0005516">
    <property type="term" value="F:calmodulin binding"/>
    <property type="evidence" value="ECO:0007669"/>
    <property type="project" value="UniProtKB-KW"/>
</dbReference>
<sequence length="542" mass="59696">MGKSPAKWIKTVLFGKKSSKPSSSKNVIIERRASTKESETGQAPAAVHLPQIVDQGTETTELELPSDATGPISVKESMSSGGDTGSKFDDAEVLRLEQAATKAQAVFRGYLARRAFRALKGIIRLQALIRGHLVRRQAAATLHCMQSIVKLQALARGRKVRVLYPGHVIHGAKPQNAARVESFGINVGSQKLMKNAFAMKLHSSLPTAMPLSLQYDPSEPNSSWNWLKRWSSLRFWEPLPQQKKKPSLKAQSRRTVKKVPAALSSNNLALNAIEAEKPRRNSRKVTSHHIDSVTDQPQNELERVKRSLRKVSASSTLTSEKSEIEIEKTQDNFPKVSISPAPDVSDEGPEESFEKLIDAEIIEKPSITEDPPMSSSITEDPSKSSTVDEPIDVQCGEHPAAQDLENGQQVENDASVDEELNSKDHQVSKDNQKTKRRSLPTKQEYPENVSQNTPTLPSYMAATKSAKAKLRPQGTPNIEEDGSGVENGYVRRHSLPTSTNGKKSSSPRMHRALQANGRGGNKNNKPQTSSKDDKTLQPGWKR</sequence>
<comment type="similarity">
    <text evidence="2">Belongs to the IQD family.</text>
</comment>
<gene>
    <name evidence="6" type="ORF">LIER_05772</name>
</gene>
<comment type="subunit">
    <text evidence="3">Binds to multiple calmodulin (CaM) in the presence of Ca(2+) and CaM-like proteins.</text>
</comment>
<dbReference type="Proteomes" id="UP001454036">
    <property type="component" value="Unassembled WGS sequence"/>
</dbReference>
<dbReference type="EMBL" id="BAABME010000808">
    <property type="protein sequence ID" value="GAA0145614.1"/>
    <property type="molecule type" value="Genomic_DNA"/>
</dbReference>
<protein>
    <recommendedName>
        <fullName evidence="5">DUF4005 domain-containing protein</fullName>
    </recommendedName>
</protein>
<evidence type="ECO:0000313" key="7">
    <source>
        <dbReference type="Proteomes" id="UP001454036"/>
    </source>
</evidence>
<dbReference type="CDD" id="cd23767">
    <property type="entry name" value="IQCD"/>
    <property type="match status" value="1"/>
</dbReference>
<keyword evidence="1" id="KW-0112">Calmodulin-binding</keyword>
<dbReference type="SMART" id="SM00015">
    <property type="entry name" value="IQ"/>
    <property type="match status" value="3"/>
</dbReference>
<dbReference type="InterPro" id="IPR000048">
    <property type="entry name" value="IQ_motif_EF-hand-BS"/>
</dbReference>
<comment type="caution">
    <text evidence="6">The sequence shown here is derived from an EMBL/GenBank/DDBJ whole genome shotgun (WGS) entry which is preliminary data.</text>
</comment>
<feature type="compositionally biased region" description="Basic and acidic residues" evidence="4">
    <location>
        <begin position="320"/>
        <end position="330"/>
    </location>
</feature>
<dbReference type="Pfam" id="PF00612">
    <property type="entry name" value="IQ"/>
    <property type="match status" value="3"/>
</dbReference>
<name>A0AAV3P206_LITER</name>
<evidence type="ECO:0000256" key="4">
    <source>
        <dbReference type="SAM" id="MobiDB-lite"/>
    </source>
</evidence>
<dbReference type="PROSITE" id="PS50096">
    <property type="entry name" value="IQ"/>
    <property type="match status" value="2"/>
</dbReference>
<proteinExistence type="inferred from homology"/>
<dbReference type="PANTHER" id="PTHR32295">
    <property type="entry name" value="IQ-DOMAIN 5-RELATED"/>
    <property type="match status" value="1"/>
</dbReference>
<feature type="compositionally biased region" description="Basic and acidic residues" evidence="4">
    <location>
        <begin position="28"/>
        <end position="39"/>
    </location>
</feature>
<evidence type="ECO:0000256" key="3">
    <source>
        <dbReference type="ARBA" id="ARBA00024378"/>
    </source>
</evidence>
<feature type="region of interest" description="Disordered" evidence="4">
    <location>
        <begin position="17"/>
        <end position="86"/>
    </location>
</feature>
<evidence type="ECO:0000259" key="5">
    <source>
        <dbReference type="Pfam" id="PF13178"/>
    </source>
</evidence>
<dbReference type="PANTHER" id="PTHR32295:SF279">
    <property type="entry name" value="PROTEIN IQ-DOMAIN 31-LIKE"/>
    <property type="match status" value="1"/>
</dbReference>
<feature type="domain" description="DUF4005" evidence="5">
    <location>
        <begin position="445"/>
        <end position="516"/>
    </location>
</feature>
<dbReference type="Gene3D" id="1.20.5.190">
    <property type="match status" value="1"/>
</dbReference>
<feature type="compositionally biased region" description="Polar residues" evidence="4">
    <location>
        <begin position="373"/>
        <end position="387"/>
    </location>
</feature>
<feature type="region of interest" description="Disordered" evidence="4">
    <location>
        <begin position="273"/>
        <end position="542"/>
    </location>
</feature>
<accession>A0AAV3P206</accession>
<feature type="compositionally biased region" description="Basic and acidic residues" evidence="4">
    <location>
        <begin position="420"/>
        <end position="433"/>
    </location>
</feature>
<evidence type="ECO:0000256" key="1">
    <source>
        <dbReference type="ARBA" id="ARBA00022860"/>
    </source>
</evidence>
<dbReference type="InterPro" id="IPR025064">
    <property type="entry name" value="DUF4005"/>
</dbReference>
<keyword evidence="7" id="KW-1185">Reference proteome</keyword>
<feature type="compositionally biased region" description="Polar residues" evidence="4">
    <location>
        <begin position="495"/>
        <end position="507"/>
    </location>
</feature>
<dbReference type="AlphaFoldDB" id="A0AAV3P206"/>
<evidence type="ECO:0000313" key="6">
    <source>
        <dbReference type="EMBL" id="GAA0145614.1"/>
    </source>
</evidence>
<reference evidence="6 7" key="1">
    <citation type="submission" date="2024-01" db="EMBL/GenBank/DDBJ databases">
        <title>The complete chloroplast genome sequence of Lithospermum erythrorhizon: insights into the phylogenetic relationship among Boraginaceae species and the maternal lineages of purple gromwells.</title>
        <authorList>
            <person name="Okada T."/>
            <person name="Watanabe K."/>
        </authorList>
    </citation>
    <scope>NUCLEOTIDE SEQUENCE [LARGE SCALE GENOMIC DNA]</scope>
</reference>
<evidence type="ECO:0000256" key="2">
    <source>
        <dbReference type="ARBA" id="ARBA00024341"/>
    </source>
</evidence>
<dbReference type="Pfam" id="PF13178">
    <property type="entry name" value="DUF4005"/>
    <property type="match status" value="1"/>
</dbReference>
<organism evidence="6 7">
    <name type="scientific">Lithospermum erythrorhizon</name>
    <name type="common">Purple gromwell</name>
    <name type="synonym">Lithospermum officinale var. erythrorhizon</name>
    <dbReference type="NCBI Taxonomy" id="34254"/>
    <lineage>
        <taxon>Eukaryota</taxon>
        <taxon>Viridiplantae</taxon>
        <taxon>Streptophyta</taxon>
        <taxon>Embryophyta</taxon>
        <taxon>Tracheophyta</taxon>
        <taxon>Spermatophyta</taxon>
        <taxon>Magnoliopsida</taxon>
        <taxon>eudicotyledons</taxon>
        <taxon>Gunneridae</taxon>
        <taxon>Pentapetalae</taxon>
        <taxon>asterids</taxon>
        <taxon>lamiids</taxon>
        <taxon>Boraginales</taxon>
        <taxon>Boraginaceae</taxon>
        <taxon>Boraginoideae</taxon>
        <taxon>Lithospermeae</taxon>
        <taxon>Lithospermum</taxon>
    </lineage>
</organism>
<feature type="compositionally biased region" description="Basic and acidic residues" evidence="4">
    <location>
        <begin position="352"/>
        <end position="367"/>
    </location>
</feature>